<organism evidence="1 2">
    <name type="scientific">Gemmata palustris</name>
    <dbReference type="NCBI Taxonomy" id="2822762"/>
    <lineage>
        <taxon>Bacteria</taxon>
        <taxon>Pseudomonadati</taxon>
        <taxon>Planctomycetota</taxon>
        <taxon>Planctomycetia</taxon>
        <taxon>Gemmatales</taxon>
        <taxon>Gemmataceae</taxon>
        <taxon>Gemmata</taxon>
    </lineage>
</organism>
<reference evidence="1 2" key="1">
    <citation type="submission" date="2021-04" db="EMBL/GenBank/DDBJ databases">
        <authorList>
            <person name="Ivanova A."/>
        </authorList>
    </citation>
    <scope>NUCLEOTIDE SEQUENCE [LARGE SCALE GENOMIC DNA]</scope>
    <source>
        <strain evidence="1 2">G18</strain>
    </source>
</reference>
<dbReference type="Proteomes" id="UP000676565">
    <property type="component" value="Unassembled WGS sequence"/>
</dbReference>
<protein>
    <recommendedName>
        <fullName evidence="3">DUF695 domain-containing protein</fullName>
    </recommendedName>
</protein>
<accession>A0ABS5BPS8</accession>
<evidence type="ECO:0000313" key="1">
    <source>
        <dbReference type="EMBL" id="MBP3955732.1"/>
    </source>
</evidence>
<evidence type="ECO:0008006" key="3">
    <source>
        <dbReference type="Google" id="ProtNLM"/>
    </source>
</evidence>
<proteinExistence type="predicted"/>
<gene>
    <name evidence="1" type="ORF">J8F10_10605</name>
</gene>
<dbReference type="RefSeq" id="WP_157469816.1">
    <property type="nucleotide sequence ID" value="NZ_JAGKQQ010000001.1"/>
</dbReference>
<sequence length="173" mass="19947">MWRLFCFVGPLFLYGCQPAPRLDPSKPWQIEFGRGSGLEGLDTIKLNQNGKAILHRRKSELRGDVTVDSWETTTVVLSPEKVAKILDAVAENRLLELSKAYHSRMHDGTQWVLWVRQGEWEKAVYFNNRFPDSIVQFAKKLDGVLTGEDSQWHAVPDKGARDHERDLWDSIKR</sequence>
<dbReference type="PROSITE" id="PS51257">
    <property type="entry name" value="PROKAR_LIPOPROTEIN"/>
    <property type="match status" value="1"/>
</dbReference>
<evidence type="ECO:0000313" key="2">
    <source>
        <dbReference type="Proteomes" id="UP000676565"/>
    </source>
</evidence>
<dbReference type="EMBL" id="JAGKQQ010000001">
    <property type="protein sequence ID" value="MBP3955732.1"/>
    <property type="molecule type" value="Genomic_DNA"/>
</dbReference>
<keyword evidence="2" id="KW-1185">Reference proteome</keyword>
<name>A0ABS5BPS8_9BACT</name>
<comment type="caution">
    <text evidence="1">The sequence shown here is derived from an EMBL/GenBank/DDBJ whole genome shotgun (WGS) entry which is preliminary data.</text>
</comment>